<dbReference type="CDD" id="cd00067">
    <property type="entry name" value="GAL4"/>
    <property type="match status" value="1"/>
</dbReference>
<dbReference type="GeneID" id="54556760"/>
<dbReference type="CDD" id="cd12148">
    <property type="entry name" value="fungal_TF_MHR"/>
    <property type="match status" value="1"/>
</dbReference>
<feature type="region of interest" description="Disordered" evidence="2">
    <location>
        <begin position="1"/>
        <end position="298"/>
    </location>
</feature>
<feature type="compositionally biased region" description="Pro residues" evidence="2">
    <location>
        <begin position="215"/>
        <end position="225"/>
    </location>
</feature>
<dbReference type="Proteomes" id="UP000799537">
    <property type="component" value="Unassembled WGS sequence"/>
</dbReference>
<evidence type="ECO:0000313" key="5">
    <source>
        <dbReference type="Proteomes" id="UP000799537"/>
    </source>
</evidence>
<feature type="compositionally biased region" description="Basic residues" evidence="2">
    <location>
        <begin position="67"/>
        <end position="77"/>
    </location>
</feature>
<dbReference type="Gene3D" id="4.10.240.10">
    <property type="entry name" value="Zn(2)-C6 fungal-type DNA-binding domain"/>
    <property type="match status" value="1"/>
</dbReference>
<evidence type="ECO:0000259" key="3">
    <source>
        <dbReference type="PROSITE" id="PS50048"/>
    </source>
</evidence>
<proteinExistence type="predicted"/>
<organism evidence="4 5">
    <name type="scientific">Zasmidium cellare ATCC 36951</name>
    <dbReference type="NCBI Taxonomy" id="1080233"/>
    <lineage>
        <taxon>Eukaryota</taxon>
        <taxon>Fungi</taxon>
        <taxon>Dikarya</taxon>
        <taxon>Ascomycota</taxon>
        <taxon>Pezizomycotina</taxon>
        <taxon>Dothideomycetes</taxon>
        <taxon>Dothideomycetidae</taxon>
        <taxon>Mycosphaerellales</taxon>
        <taxon>Mycosphaerellaceae</taxon>
        <taxon>Zasmidium</taxon>
    </lineage>
</organism>
<dbReference type="PANTHER" id="PTHR47785">
    <property type="entry name" value="ZN(II)2CYS6 TRANSCRIPTION FACTOR (EUROFUNG)-RELATED-RELATED"/>
    <property type="match status" value="1"/>
</dbReference>
<evidence type="ECO:0000313" key="4">
    <source>
        <dbReference type="EMBL" id="KAF2173822.1"/>
    </source>
</evidence>
<dbReference type="PROSITE" id="PS50048">
    <property type="entry name" value="ZN2_CY6_FUNGAL_2"/>
    <property type="match status" value="1"/>
</dbReference>
<dbReference type="PROSITE" id="PS00463">
    <property type="entry name" value="ZN2_CY6_FUNGAL_1"/>
    <property type="match status" value="1"/>
</dbReference>
<sequence>MDSRRPPYHQLPPNTAATPPPPPAYDPRQHHHHHQHQQHHQQPQQPYPPPPPPPGQYPQQQPQQHHPQQHHPHHARPQHPQQTPPQPAPGPPPPPQQQQHPPQQQPYSGAPNLPPPQGPALPPIQPAAHAQPAPSSEQQNLPSFRHPSAPPPHDQREGGPPEYHYPYNHHNRSGHATPAPVNRSYSHDSGPQRSPATPAGPGPGSFPPSAGQDGAPPPPDPPPPHQMDHGAHHGYPPTHGNLPHGLPPPPPQHQHHEQYPSAQPTRIMDGHYPPYPPPNQPSMYGGPQYNGPASAGNLFGTKRKQMRATQACEQCRQRKQKCDEGSPCSFCKENSLTCQYRDTPPAKTDKNMEKLLSYMESHSDGLKELTSKIDSFEQRLRRVEQSNQQNETATHPNAPEPTIMDDREPPKRKPELDDHRTAPHKLLLLWPSVRPLLRSANVEHNDGYVMEAEDRGVLRLWTRGEGIDENDGTQPGGPASPARSDESGEAAAATPHADGLWGTGFPSTPNSEARRSEPYGAGGLKSNGEVDLDAATINMLYDSYMRHIHIMHPFLDKRRLRKMFDNFIRRYSTGRPRAAFAVGNTFDSDQRPLKRQRSNGSTANVGPGSDHDGKREQTERSPGNAIIYLVLALGKICMHRDPLPAVVADSKLQANSVISHQISGARGLAASSPVSTNIKPSPMSPKSTSTTQPTPPSDAGTRLAESRSRRSSMEGSPSAIMAGPRNMDVIPGIAYYAKAAEILGDQGDGNDLVHAQMFLLAGLYKGQLARVKESMSWITMAGRAILILLDRYKLYNDNYWTAYGDVRRQHESAQKRIKDTRQSLIVLASWTCLQLESDILAELRLPSSGIQTIENLLLMPHKTPEDESYSGLEPDGRLEDYDNILIYYTAQLFLRRRLNQVHREMYGPECLSQPLSEVQEMLLGHENILTTWRRGLPPTLRWNDNDPPSSDILAARLRAKYYGARYIINRPFLDYALHIMPGLRDGHPMEAVARDGYGNPRDKADIHLFRAIENLGESTVWGAARRCVDAAMHSTIAFDGVPDRLIITNIHGTAHAQFGNMLVLCATFTTNYMKQIVQTDKFRERLQRTIGFLRKLAPISPTCAADCGILEKFNNLLFPVSSEQPDIYHNEGVEPMSAANSFGGHST</sequence>
<feature type="compositionally biased region" description="Polar residues" evidence="2">
    <location>
        <begin position="183"/>
        <end position="192"/>
    </location>
</feature>
<keyword evidence="1" id="KW-0539">Nucleus</keyword>
<feature type="region of interest" description="Disordered" evidence="2">
    <location>
        <begin position="584"/>
        <end position="620"/>
    </location>
</feature>
<feature type="region of interest" description="Disordered" evidence="2">
    <location>
        <begin position="384"/>
        <end position="420"/>
    </location>
</feature>
<feature type="region of interest" description="Disordered" evidence="2">
    <location>
        <begin position="466"/>
        <end position="528"/>
    </location>
</feature>
<dbReference type="AlphaFoldDB" id="A0A6A6D6H0"/>
<keyword evidence="5" id="KW-1185">Reference proteome</keyword>
<name>A0A6A6D6H0_ZASCE</name>
<feature type="compositionally biased region" description="Pro residues" evidence="2">
    <location>
        <begin position="112"/>
        <end position="125"/>
    </location>
</feature>
<evidence type="ECO:0000256" key="2">
    <source>
        <dbReference type="SAM" id="MobiDB-lite"/>
    </source>
</evidence>
<feature type="compositionally biased region" description="Pro residues" evidence="2">
    <location>
        <begin position="82"/>
        <end position="96"/>
    </location>
</feature>
<dbReference type="InterPro" id="IPR053181">
    <property type="entry name" value="EcdB-like_regulator"/>
</dbReference>
<feature type="compositionally biased region" description="Low complexity" evidence="2">
    <location>
        <begin position="680"/>
        <end position="692"/>
    </location>
</feature>
<feature type="compositionally biased region" description="Basic residues" evidence="2">
    <location>
        <begin position="29"/>
        <end position="39"/>
    </location>
</feature>
<dbReference type="RefSeq" id="XP_033674711.1">
    <property type="nucleotide sequence ID" value="XM_033803488.1"/>
</dbReference>
<dbReference type="OrthoDB" id="5244761at2759"/>
<dbReference type="Pfam" id="PF00172">
    <property type="entry name" value="Zn_clus"/>
    <property type="match status" value="1"/>
</dbReference>
<feature type="compositionally biased region" description="Low complexity" evidence="2">
    <location>
        <begin position="57"/>
        <end position="66"/>
    </location>
</feature>
<evidence type="ECO:0000256" key="1">
    <source>
        <dbReference type="ARBA" id="ARBA00023242"/>
    </source>
</evidence>
<dbReference type="GO" id="GO:0000981">
    <property type="term" value="F:DNA-binding transcription factor activity, RNA polymerase II-specific"/>
    <property type="evidence" value="ECO:0007669"/>
    <property type="project" value="InterPro"/>
</dbReference>
<feature type="region of interest" description="Disordered" evidence="2">
    <location>
        <begin position="664"/>
        <end position="722"/>
    </location>
</feature>
<feature type="compositionally biased region" description="Polar residues" evidence="2">
    <location>
        <begin position="385"/>
        <end position="395"/>
    </location>
</feature>
<dbReference type="SUPFAM" id="SSF57701">
    <property type="entry name" value="Zn2/Cys6 DNA-binding domain"/>
    <property type="match status" value="1"/>
</dbReference>
<feature type="compositionally biased region" description="Basic and acidic residues" evidence="2">
    <location>
        <begin position="609"/>
        <end position="619"/>
    </location>
</feature>
<gene>
    <name evidence="4" type="ORF">M409DRAFT_16092</name>
</gene>
<dbReference type="GO" id="GO:0008270">
    <property type="term" value="F:zinc ion binding"/>
    <property type="evidence" value="ECO:0007669"/>
    <property type="project" value="InterPro"/>
</dbReference>
<feature type="compositionally biased region" description="Basic and acidic residues" evidence="2">
    <location>
        <begin position="404"/>
        <end position="420"/>
    </location>
</feature>
<protein>
    <recommendedName>
        <fullName evidence="3">Zn(2)-C6 fungal-type domain-containing protein</fullName>
    </recommendedName>
</protein>
<dbReference type="EMBL" id="ML993579">
    <property type="protein sequence ID" value="KAF2173822.1"/>
    <property type="molecule type" value="Genomic_DNA"/>
</dbReference>
<feature type="compositionally biased region" description="Low complexity" evidence="2">
    <location>
        <begin position="97"/>
        <end position="111"/>
    </location>
</feature>
<dbReference type="SMART" id="SM00066">
    <property type="entry name" value="GAL4"/>
    <property type="match status" value="1"/>
</dbReference>
<dbReference type="InterPro" id="IPR036864">
    <property type="entry name" value="Zn2-C6_fun-type_DNA-bd_sf"/>
</dbReference>
<dbReference type="InterPro" id="IPR001138">
    <property type="entry name" value="Zn2Cys6_DnaBD"/>
</dbReference>
<dbReference type="PANTHER" id="PTHR47785:SF4">
    <property type="entry name" value="ZN(II)2CYS6 TRANSCRIPTION FACTOR (EUROFUNG)"/>
    <property type="match status" value="1"/>
</dbReference>
<accession>A0A6A6D6H0</accession>
<feature type="domain" description="Zn(2)-C6 fungal-type" evidence="3">
    <location>
        <begin position="311"/>
        <end position="340"/>
    </location>
</feature>
<reference evidence="4" key="1">
    <citation type="journal article" date="2020" name="Stud. Mycol.">
        <title>101 Dothideomycetes genomes: a test case for predicting lifestyles and emergence of pathogens.</title>
        <authorList>
            <person name="Haridas S."/>
            <person name="Albert R."/>
            <person name="Binder M."/>
            <person name="Bloem J."/>
            <person name="Labutti K."/>
            <person name="Salamov A."/>
            <person name="Andreopoulos B."/>
            <person name="Baker S."/>
            <person name="Barry K."/>
            <person name="Bills G."/>
            <person name="Bluhm B."/>
            <person name="Cannon C."/>
            <person name="Castanera R."/>
            <person name="Culley D."/>
            <person name="Daum C."/>
            <person name="Ezra D."/>
            <person name="Gonzalez J."/>
            <person name="Henrissat B."/>
            <person name="Kuo A."/>
            <person name="Liang C."/>
            <person name="Lipzen A."/>
            <person name="Lutzoni F."/>
            <person name="Magnuson J."/>
            <person name="Mondo S."/>
            <person name="Nolan M."/>
            <person name="Ohm R."/>
            <person name="Pangilinan J."/>
            <person name="Park H.-J."/>
            <person name="Ramirez L."/>
            <person name="Alfaro M."/>
            <person name="Sun H."/>
            <person name="Tritt A."/>
            <person name="Yoshinaga Y."/>
            <person name="Zwiers L.-H."/>
            <person name="Turgeon B."/>
            <person name="Goodwin S."/>
            <person name="Spatafora J."/>
            <person name="Crous P."/>
            <person name="Grigoriev I."/>
        </authorList>
    </citation>
    <scope>NUCLEOTIDE SEQUENCE</scope>
    <source>
        <strain evidence="4">ATCC 36951</strain>
    </source>
</reference>
<feature type="compositionally biased region" description="Pro residues" evidence="2">
    <location>
        <begin position="45"/>
        <end position="56"/>
    </location>
</feature>